<evidence type="ECO:0000256" key="2">
    <source>
        <dbReference type="ARBA" id="ARBA00023157"/>
    </source>
</evidence>
<dbReference type="InParanoid" id="A0A6J2QLW6"/>
<dbReference type="RefSeq" id="XP_029298691.1">
    <property type="nucleotide sequence ID" value="XM_029442831.1"/>
</dbReference>
<evidence type="ECO:0000256" key="3">
    <source>
        <dbReference type="SAM" id="SignalP"/>
    </source>
</evidence>
<dbReference type="AlphaFoldDB" id="A0A6J2QLW6"/>
<dbReference type="PANTHER" id="PTHR10036">
    <property type="entry name" value="CD59 GLYCOPROTEIN"/>
    <property type="match status" value="1"/>
</dbReference>
<keyword evidence="1 3" id="KW-0732">Signal</keyword>
<dbReference type="PANTHER" id="PTHR10036:SF24">
    <property type="entry name" value="CD59 GLYCOPROTEIN"/>
    <property type="match status" value="1"/>
</dbReference>
<dbReference type="InterPro" id="IPR016054">
    <property type="entry name" value="LY6_UPA_recep-like"/>
</dbReference>
<evidence type="ECO:0000313" key="5">
    <source>
        <dbReference type="Proteomes" id="UP000504630"/>
    </source>
</evidence>
<protein>
    <submittedName>
        <fullName evidence="6">Urokinase plasminogen activator surface receptor-like</fullName>
    </submittedName>
</protein>
<dbReference type="CDD" id="cd00117">
    <property type="entry name" value="TFP"/>
    <property type="match status" value="1"/>
</dbReference>
<dbReference type="Pfam" id="PF00021">
    <property type="entry name" value="UPAR_LY6"/>
    <property type="match status" value="1"/>
</dbReference>
<feature type="domain" description="UPAR/Ly6" evidence="4">
    <location>
        <begin position="21"/>
        <end position="113"/>
    </location>
</feature>
<proteinExistence type="predicted"/>
<name>A0A6J2QLW6_COTGO</name>
<keyword evidence="2" id="KW-1015">Disulfide bond</keyword>
<dbReference type="GeneID" id="115015485"/>
<gene>
    <name evidence="6" type="primary">LOC115015485</name>
</gene>
<evidence type="ECO:0000256" key="1">
    <source>
        <dbReference type="ARBA" id="ARBA00022729"/>
    </source>
</evidence>
<dbReference type="SUPFAM" id="SSF57302">
    <property type="entry name" value="Snake toxin-like"/>
    <property type="match status" value="1"/>
</dbReference>
<dbReference type="SMART" id="SM00134">
    <property type="entry name" value="LU"/>
    <property type="match status" value="1"/>
</dbReference>
<dbReference type="InterPro" id="IPR045860">
    <property type="entry name" value="Snake_toxin-like_sf"/>
</dbReference>
<reference evidence="6" key="1">
    <citation type="submission" date="2025-08" db="UniProtKB">
        <authorList>
            <consortium name="RefSeq"/>
        </authorList>
    </citation>
    <scope>IDENTIFICATION</scope>
</reference>
<evidence type="ECO:0000259" key="4">
    <source>
        <dbReference type="SMART" id="SM00134"/>
    </source>
</evidence>
<sequence length="125" mass="13477">MNRYLWSCAALLTLFVTVESLSCYTCDEGILGYCLVQEAVNCTKTQDKCYVAVAKFSSDLLDIHERGCTNSSGCDNSRGSILNVNYTISRTCCNSTLCNTAAGPELPLTAALAASLLAVWSQWGL</sequence>
<dbReference type="OrthoDB" id="8835233at2759"/>
<evidence type="ECO:0000313" key="6">
    <source>
        <dbReference type="RefSeq" id="XP_029298691.1"/>
    </source>
</evidence>
<organism evidence="5 6">
    <name type="scientific">Cottoperca gobio</name>
    <name type="common">Frogmouth</name>
    <name type="synonym">Aphritis gobio</name>
    <dbReference type="NCBI Taxonomy" id="56716"/>
    <lineage>
        <taxon>Eukaryota</taxon>
        <taxon>Metazoa</taxon>
        <taxon>Chordata</taxon>
        <taxon>Craniata</taxon>
        <taxon>Vertebrata</taxon>
        <taxon>Euteleostomi</taxon>
        <taxon>Actinopterygii</taxon>
        <taxon>Neopterygii</taxon>
        <taxon>Teleostei</taxon>
        <taxon>Neoteleostei</taxon>
        <taxon>Acanthomorphata</taxon>
        <taxon>Eupercaria</taxon>
        <taxon>Perciformes</taxon>
        <taxon>Notothenioidei</taxon>
        <taxon>Bovichtidae</taxon>
        <taxon>Cottoperca</taxon>
    </lineage>
</organism>
<dbReference type="Gene3D" id="2.10.60.10">
    <property type="entry name" value="CD59"/>
    <property type="match status" value="1"/>
</dbReference>
<dbReference type="KEGG" id="cgob:115015485"/>
<feature type="chain" id="PRO_5026680273" evidence="3">
    <location>
        <begin position="21"/>
        <end position="125"/>
    </location>
</feature>
<dbReference type="Proteomes" id="UP000504630">
    <property type="component" value="Chromosome 11"/>
</dbReference>
<feature type="signal peptide" evidence="3">
    <location>
        <begin position="1"/>
        <end position="20"/>
    </location>
</feature>
<accession>A0A6J2QLW6</accession>
<keyword evidence="5" id="KW-1185">Reference proteome</keyword>